<gene>
    <name evidence="1" type="ORF">DERYTH_LOCUS23116</name>
</gene>
<proteinExistence type="predicted"/>
<dbReference type="AlphaFoldDB" id="A0A9N9P3H1"/>
<organism evidence="1 2">
    <name type="scientific">Dentiscutata erythropus</name>
    <dbReference type="NCBI Taxonomy" id="1348616"/>
    <lineage>
        <taxon>Eukaryota</taxon>
        <taxon>Fungi</taxon>
        <taxon>Fungi incertae sedis</taxon>
        <taxon>Mucoromycota</taxon>
        <taxon>Glomeromycotina</taxon>
        <taxon>Glomeromycetes</taxon>
        <taxon>Diversisporales</taxon>
        <taxon>Gigasporaceae</taxon>
        <taxon>Dentiscutata</taxon>
    </lineage>
</organism>
<reference evidence="1" key="1">
    <citation type="submission" date="2021-06" db="EMBL/GenBank/DDBJ databases">
        <authorList>
            <person name="Kallberg Y."/>
            <person name="Tangrot J."/>
            <person name="Rosling A."/>
        </authorList>
    </citation>
    <scope>NUCLEOTIDE SEQUENCE</scope>
    <source>
        <strain evidence="1">MA453B</strain>
    </source>
</reference>
<protein>
    <submittedName>
        <fullName evidence="1">27199_t:CDS:1</fullName>
    </submittedName>
</protein>
<feature type="non-terminal residue" evidence="1">
    <location>
        <position position="1"/>
    </location>
</feature>
<dbReference type="EMBL" id="CAJVPY010034145">
    <property type="protein sequence ID" value="CAG8799705.1"/>
    <property type="molecule type" value="Genomic_DNA"/>
</dbReference>
<sequence length="54" mass="6148">YTLPIAFPSISLHLHHFTNKPIKVAVCTSCKKPKTRKFPPILLNILQEIIQVPI</sequence>
<keyword evidence="2" id="KW-1185">Reference proteome</keyword>
<comment type="caution">
    <text evidence="1">The sequence shown here is derived from an EMBL/GenBank/DDBJ whole genome shotgun (WGS) entry which is preliminary data.</text>
</comment>
<feature type="non-terminal residue" evidence="1">
    <location>
        <position position="54"/>
    </location>
</feature>
<name>A0A9N9P3H1_9GLOM</name>
<dbReference type="Proteomes" id="UP000789405">
    <property type="component" value="Unassembled WGS sequence"/>
</dbReference>
<accession>A0A9N9P3H1</accession>
<evidence type="ECO:0000313" key="2">
    <source>
        <dbReference type="Proteomes" id="UP000789405"/>
    </source>
</evidence>
<dbReference type="OrthoDB" id="2447986at2759"/>
<evidence type="ECO:0000313" key="1">
    <source>
        <dbReference type="EMBL" id="CAG8799705.1"/>
    </source>
</evidence>